<dbReference type="InterPro" id="IPR001283">
    <property type="entry name" value="CRISP-related"/>
</dbReference>
<dbReference type="InterPro" id="IPR018244">
    <property type="entry name" value="Allrgn_V5/Tpx1_CS"/>
</dbReference>
<accession>A0A177WL51</accession>
<feature type="signal peptide" evidence="2">
    <location>
        <begin position="1"/>
        <end position="19"/>
    </location>
</feature>
<keyword evidence="2" id="KW-0732">Signal</keyword>
<dbReference type="Proteomes" id="UP000077115">
    <property type="component" value="Unassembled WGS sequence"/>
</dbReference>
<evidence type="ECO:0000256" key="2">
    <source>
        <dbReference type="SAM" id="SignalP"/>
    </source>
</evidence>
<dbReference type="InterPro" id="IPR035940">
    <property type="entry name" value="CAP_sf"/>
</dbReference>
<name>A0A177WL51_BATDL</name>
<feature type="chain" id="PRO_5008077674" description="SCP domain-containing protein" evidence="2">
    <location>
        <begin position="20"/>
        <end position="233"/>
    </location>
</feature>
<feature type="compositionally biased region" description="Low complexity" evidence="1">
    <location>
        <begin position="56"/>
        <end position="71"/>
    </location>
</feature>
<evidence type="ECO:0000259" key="3">
    <source>
        <dbReference type="SMART" id="SM00198"/>
    </source>
</evidence>
<dbReference type="eggNOG" id="KOG3017">
    <property type="taxonomic scope" value="Eukaryota"/>
</dbReference>
<dbReference type="PRINTS" id="PR00837">
    <property type="entry name" value="V5TPXLIKE"/>
</dbReference>
<dbReference type="OrthoDB" id="2128882at2759"/>
<dbReference type="CDD" id="cd05382">
    <property type="entry name" value="CAP_GAPR1-like"/>
    <property type="match status" value="1"/>
</dbReference>
<reference evidence="4 5" key="1">
    <citation type="submission" date="2006-10" db="EMBL/GenBank/DDBJ databases">
        <title>The Genome Sequence of Batrachochytrium dendrobatidis JEL423.</title>
        <authorList>
            <consortium name="The Broad Institute Genome Sequencing Platform"/>
            <person name="Birren B."/>
            <person name="Lander E."/>
            <person name="Galagan J."/>
            <person name="Cuomo C."/>
            <person name="Devon K."/>
            <person name="Jaffe D."/>
            <person name="Butler J."/>
            <person name="Alvarez P."/>
            <person name="Gnerre S."/>
            <person name="Grabherr M."/>
            <person name="Kleber M."/>
            <person name="Mauceli E."/>
            <person name="Brockman W."/>
            <person name="Young S."/>
            <person name="LaButti K."/>
            <person name="Sykes S."/>
            <person name="DeCaprio D."/>
            <person name="Crawford M."/>
            <person name="Koehrsen M."/>
            <person name="Engels R."/>
            <person name="Montgomery P."/>
            <person name="Pearson M."/>
            <person name="Howarth C."/>
            <person name="Larson L."/>
            <person name="White J."/>
            <person name="O'Leary S."/>
            <person name="Kodira C."/>
            <person name="Zeng Q."/>
            <person name="Yandava C."/>
            <person name="Alvarado L."/>
            <person name="Longcore J."/>
            <person name="James T."/>
        </authorList>
    </citation>
    <scope>NUCLEOTIDE SEQUENCE [LARGE SCALE GENOMIC DNA]</scope>
    <source>
        <strain evidence="4 5">JEL423</strain>
    </source>
</reference>
<feature type="region of interest" description="Disordered" evidence="1">
    <location>
        <begin position="22"/>
        <end position="100"/>
    </location>
</feature>
<evidence type="ECO:0000313" key="5">
    <source>
        <dbReference type="Proteomes" id="UP000077115"/>
    </source>
</evidence>
<proteinExistence type="predicted"/>
<dbReference type="EMBL" id="DS022304">
    <property type="protein sequence ID" value="OAJ40536.1"/>
    <property type="molecule type" value="Genomic_DNA"/>
</dbReference>
<organism evidence="4 5">
    <name type="scientific">Batrachochytrium dendrobatidis (strain JEL423)</name>
    <dbReference type="NCBI Taxonomy" id="403673"/>
    <lineage>
        <taxon>Eukaryota</taxon>
        <taxon>Fungi</taxon>
        <taxon>Fungi incertae sedis</taxon>
        <taxon>Chytridiomycota</taxon>
        <taxon>Chytridiomycota incertae sedis</taxon>
        <taxon>Chytridiomycetes</taxon>
        <taxon>Rhizophydiales</taxon>
        <taxon>Rhizophydiales incertae sedis</taxon>
        <taxon>Batrachochytrium</taxon>
    </lineage>
</organism>
<dbReference type="AlphaFoldDB" id="A0A177WL51"/>
<gene>
    <name evidence="4" type="ORF">BDEG_24255</name>
</gene>
<dbReference type="InterPro" id="IPR034113">
    <property type="entry name" value="SCP_GAPR1-like"/>
</dbReference>
<feature type="compositionally biased region" description="Basic residues" evidence="1">
    <location>
        <begin position="42"/>
        <end position="55"/>
    </location>
</feature>
<sequence>MVNFVIAAFLLVVSSSCTAATAGATGTSVEPCDSKNSNHPRETRKRTTRRKRRSRSTTTTVKPSVTRRPTTNPLPQPAPTSVQPPAPQPTTGGGNLGEFQQDCLNTHNRFRAIVGVNPLSWSAAAEQAARTWANHLASTGLFEHSKGAVGKFGENLYWSSRGVYPCSQAIQVFFDERKNYNGEPIGQGNFSKYGHYTQLVWPTTTQLGCALAGGNTVCEYSPPGNITGQRAPR</sequence>
<dbReference type="PROSITE" id="PS01009">
    <property type="entry name" value="CRISP_1"/>
    <property type="match status" value="1"/>
</dbReference>
<dbReference type="FunFam" id="3.40.33.10:FF:000010">
    <property type="entry name" value="Predicted protein"/>
    <property type="match status" value="1"/>
</dbReference>
<dbReference type="SUPFAM" id="SSF55797">
    <property type="entry name" value="PR-1-like"/>
    <property type="match status" value="1"/>
</dbReference>
<dbReference type="VEuPathDB" id="FungiDB:BDEG_24255"/>
<dbReference type="Gene3D" id="3.40.33.10">
    <property type="entry name" value="CAP"/>
    <property type="match status" value="1"/>
</dbReference>
<feature type="compositionally biased region" description="Pro residues" evidence="1">
    <location>
        <begin position="72"/>
        <end position="88"/>
    </location>
</feature>
<evidence type="ECO:0000313" key="4">
    <source>
        <dbReference type="EMBL" id="OAJ40536.1"/>
    </source>
</evidence>
<dbReference type="GO" id="GO:0005576">
    <property type="term" value="C:extracellular region"/>
    <property type="evidence" value="ECO:0007669"/>
    <property type="project" value="InterPro"/>
</dbReference>
<reference evidence="4 5" key="2">
    <citation type="submission" date="2016-05" db="EMBL/GenBank/DDBJ databases">
        <title>Lineage-specific infection strategies underlie the spectrum of fungal disease in amphibians.</title>
        <authorList>
            <person name="Cuomo C.A."/>
            <person name="Farrer R.A."/>
            <person name="James T."/>
            <person name="Longcore J."/>
            <person name="Birren B."/>
        </authorList>
    </citation>
    <scope>NUCLEOTIDE SEQUENCE [LARGE SCALE GENOMIC DNA]</scope>
    <source>
        <strain evidence="4 5">JEL423</strain>
    </source>
</reference>
<dbReference type="Pfam" id="PF00188">
    <property type="entry name" value="CAP"/>
    <property type="match status" value="1"/>
</dbReference>
<dbReference type="SMART" id="SM00198">
    <property type="entry name" value="SCP"/>
    <property type="match status" value="1"/>
</dbReference>
<dbReference type="InterPro" id="IPR014044">
    <property type="entry name" value="CAP_dom"/>
</dbReference>
<feature type="domain" description="SCP" evidence="3">
    <location>
        <begin position="98"/>
        <end position="228"/>
    </location>
</feature>
<evidence type="ECO:0000256" key="1">
    <source>
        <dbReference type="SAM" id="MobiDB-lite"/>
    </source>
</evidence>
<dbReference type="STRING" id="403673.A0A177WL51"/>
<dbReference type="PANTHER" id="PTHR10334">
    <property type="entry name" value="CYSTEINE-RICH SECRETORY PROTEIN-RELATED"/>
    <property type="match status" value="1"/>
</dbReference>
<protein>
    <recommendedName>
        <fullName evidence="3">SCP domain-containing protein</fullName>
    </recommendedName>
</protein>